<dbReference type="InterPro" id="IPR043502">
    <property type="entry name" value="DNA/RNA_pol_sf"/>
</dbReference>
<sequence>MLTRSLYQESLETRKESKENVNQPLDMDIIRKIGHTDIVEVTTPVPITCHDCKSRFFSNFRALNNYTIANRYPIPRITNSLDKLVKAKYLTKMNS</sequence>
<evidence type="ECO:0000256" key="1">
    <source>
        <dbReference type="SAM" id="MobiDB-lite"/>
    </source>
</evidence>
<reference evidence="2" key="1">
    <citation type="submission" date="2021-03" db="EMBL/GenBank/DDBJ databases">
        <title>Draft genome sequence of rust myrtle Austropuccinia psidii MF-1, a brazilian biotype.</title>
        <authorList>
            <person name="Quecine M.C."/>
            <person name="Pachon D.M.R."/>
            <person name="Bonatelli M.L."/>
            <person name="Correr F.H."/>
            <person name="Franceschini L.M."/>
            <person name="Leite T.F."/>
            <person name="Margarido G.R.A."/>
            <person name="Almeida C.A."/>
            <person name="Ferrarezi J.A."/>
            <person name="Labate C.A."/>
        </authorList>
    </citation>
    <scope>NUCLEOTIDE SEQUENCE</scope>
    <source>
        <strain evidence="2">MF-1</strain>
    </source>
</reference>
<keyword evidence="3" id="KW-1185">Reference proteome</keyword>
<feature type="region of interest" description="Disordered" evidence="1">
    <location>
        <begin position="1"/>
        <end position="20"/>
    </location>
</feature>
<dbReference type="AlphaFoldDB" id="A0A9Q3D6L0"/>
<dbReference type="Gene3D" id="3.10.10.10">
    <property type="entry name" value="HIV Type 1 Reverse Transcriptase, subunit A, domain 1"/>
    <property type="match status" value="1"/>
</dbReference>
<evidence type="ECO:0000313" key="2">
    <source>
        <dbReference type="EMBL" id="MBW0496308.1"/>
    </source>
</evidence>
<dbReference type="Proteomes" id="UP000765509">
    <property type="component" value="Unassembled WGS sequence"/>
</dbReference>
<name>A0A9Q3D6L0_9BASI</name>
<proteinExistence type="predicted"/>
<gene>
    <name evidence="2" type="ORF">O181_036023</name>
</gene>
<dbReference type="InterPro" id="IPR043128">
    <property type="entry name" value="Rev_trsase/Diguanyl_cyclase"/>
</dbReference>
<accession>A0A9Q3D6L0</accession>
<dbReference type="PANTHER" id="PTHR24559:SF444">
    <property type="entry name" value="REVERSE TRANSCRIPTASE DOMAIN-CONTAINING PROTEIN"/>
    <property type="match status" value="1"/>
</dbReference>
<dbReference type="InterPro" id="IPR053134">
    <property type="entry name" value="RNA-dir_DNA_polymerase"/>
</dbReference>
<comment type="caution">
    <text evidence="2">The sequence shown here is derived from an EMBL/GenBank/DDBJ whole genome shotgun (WGS) entry which is preliminary data.</text>
</comment>
<feature type="compositionally biased region" description="Polar residues" evidence="1">
    <location>
        <begin position="1"/>
        <end position="10"/>
    </location>
</feature>
<dbReference type="EMBL" id="AVOT02013547">
    <property type="protein sequence ID" value="MBW0496308.1"/>
    <property type="molecule type" value="Genomic_DNA"/>
</dbReference>
<protein>
    <submittedName>
        <fullName evidence="2">Uncharacterized protein</fullName>
    </submittedName>
</protein>
<organism evidence="2 3">
    <name type="scientific">Austropuccinia psidii MF-1</name>
    <dbReference type="NCBI Taxonomy" id="1389203"/>
    <lineage>
        <taxon>Eukaryota</taxon>
        <taxon>Fungi</taxon>
        <taxon>Dikarya</taxon>
        <taxon>Basidiomycota</taxon>
        <taxon>Pucciniomycotina</taxon>
        <taxon>Pucciniomycetes</taxon>
        <taxon>Pucciniales</taxon>
        <taxon>Sphaerophragmiaceae</taxon>
        <taxon>Austropuccinia</taxon>
    </lineage>
</organism>
<dbReference type="Gene3D" id="3.30.70.270">
    <property type="match status" value="1"/>
</dbReference>
<dbReference type="SUPFAM" id="SSF56672">
    <property type="entry name" value="DNA/RNA polymerases"/>
    <property type="match status" value="1"/>
</dbReference>
<evidence type="ECO:0000313" key="3">
    <source>
        <dbReference type="Proteomes" id="UP000765509"/>
    </source>
</evidence>
<dbReference type="PANTHER" id="PTHR24559">
    <property type="entry name" value="TRANSPOSON TY3-I GAG-POL POLYPROTEIN"/>
    <property type="match status" value="1"/>
</dbReference>